<evidence type="ECO:0000313" key="2">
    <source>
        <dbReference type="EMBL" id="SDZ46189.1"/>
    </source>
</evidence>
<proteinExistence type="predicted"/>
<accession>A0A1H3TA45</accession>
<organism evidence="2 3">
    <name type="scientific">Asanoa ishikariensis</name>
    <dbReference type="NCBI Taxonomy" id="137265"/>
    <lineage>
        <taxon>Bacteria</taxon>
        <taxon>Bacillati</taxon>
        <taxon>Actinomycetota</taxon>
        <taxon>Actinomycetes</taxon>
        <taxon>Micromonosporales</taxon>
        <taxon>Micromonosporaceae</taxon>
        <taxon>Asanoa</taxon>
    </lineage>
</organism>
<evidence type="ECO:0000313" key="3">
    <source>
        <dbReference type="Proteomes" id="UP000199632"/>
    </source>
</evidence>
<evidence type="ECO:0000256" key="1">
    <source>
        <dbReference type="SAM" id="MobiDB-lite"/>
    </source>
</evidence>
<dbReference type="Proteomes" id="UP000199632">
    <property type="component" value="Unassembled WGS sequence"/>
</dbReference>
<feature type="region of interest" description="Disordered" evidence="1">
    <location>
        <begin position="1"/>
        <end position="38"/>
    </location>
</feature>
<gene>
    <name evidence="2" type="ORF">SAMN05421684_5297</name>
</gene>
<dbReference type="AlphaFoldDB" id="A0A1H3TA45"/>
<reference evidence="3" key="1">
    <citation type="submission" date="2016-10" db="EMBL/GenBank/DDBJ databases">
        <authorList>
            <person name="Varghese N."/>
            <person name="Submissions S."/>
        </authorList>
    </citation>
    <scope>NUCLEOTIDE SEQUENCE [LARGE SCALE GENOMIC DNA]</scope>
    <source>
        <strain evidence="3">DSM 44718</strain>
    </source>
</reference>
<name>A0A1H3TA45_9ACTN</name>
<dbReference type="STRING" id="137265.SAMN05421684_5297"/>
<dbReference type="EMBL" id="FNQB01000003">
    <property type="protein sequence ID" value="SDZ46189.1"/>
    <property type="molecule type" value="Genomic_DNA"/>
</dbReference>
<protein>
    <submittedName>
        <fullName evidence="2">Uncharacterized protein</fullName>
    </submittedName>
</protein>
<keyword evidence="3" id="KW-1185">Reference proteome</keyword>
<sequence>MTAHPRRATVIVADVPRPDDPSTGIMPDKGGLQGSVPA</sequence>